<feature type="transmembrane region" description="Helical" evidence="6">
    <location>
        <begin position="137"/>
        <end position="155"/>
    </location>
</feature>
<keyword evidence="2 6" id="KW-0812">Transmembrane</keyword>
<dbReference type="InterPro" id="IPR027359">
    <property type="entry name" value="Volt_channel_dom_sf"/>
</dbReference>
<reference evidence="7 8" key="1">
    <citation type="submission" date="2021-04" db="EMBL/GenBank/DDBJ databases">
        <authorList>
            <person name="Ivanova A."/>
        </authorList>
    </citation>
    <scope>NUCLEOTIDE SEQUENCE [LARGE SCALE GENOMIC DNA]</scope>
    <source>
        <strain evidence="7 8">G18</strain>
    </source>
</reference>
<keyword evidence="4 6" id="KW-0472">Membrane</keyword>
<keyword evidence="3 6" id="KW-1133">Transmembrane helix</keyword>
<evidence type="ECO:0000313" key="7">
    <source>
        <dbReference type="EMBL" id="MBP3960007.1"/>
    </source>
</evidence>
<dbReference type="RefSeq" id="WP_210660973.1">
    <property type="nucleotide sequence ID" value="NZ_JAGKQQ010000001.1"/>
</dbReference>
<feature type="transmembrane region" description="Helical" evidence="6">
    <location>
        <begin position="60"/>
        <end position="80"/>
    </location>
</feature>
<gene>
    <name evidence="7" type="ORF">J8F10_32665</name>
</gene>
<protein>
    <recommendedName>
        <fullName evidence="9">Potassium channel protein-like protein</fullName>
    </recommendedName>
</protein>
<dbReference type="Proteomes" id="UP000676565">
    <property type="component" value="Unassembled WGS sequence"/>
</dbReference>
<feature type="transmembrane region" description="Helical" evidence="6">
    <location>
        <begin position="29"/>
        <end position="48"/>
    </location>
</feature>
<evidence type="ECO:0008006" key="9">
    <source>
        <dbReference type="Google" id="ProtNLM"/>
    </source>
</evidence>
<comment type="subcellular location">
    <subcellularLocation>
        <location evidence="1">Membrane</location>
        <topology evidence="1">Multi-pass membrane protein</topology>
    </subcellularLocation>
</comment>
<comment type="caution">
    <text evidence="7">The sequence shown here is derived from an EMBL/GenBank/DDBJ whole genome shotgun (WGS) entry which is preliminary data.</text>
</comment>
<dbReference type="Gene3D" id="1.20.120.350">
    <property type="entry name" value="Voltage-gated potassium channels. Chain C"/>
    <property type="match status" value="1"/>
</dbReference>
<evidence type="ECO:0000313" key="8">
    <source>
        <dbReference type="Proteomes" id="UP000676565"/>
    </source>
</evidence>
<organism evidence="7 8">
    <name type="scientific">Gemmata palustris</name>
    <dbReference type="NCBI Taxonomy" id="2822762"/>
    <lineage>
        <taxon>Bacteria</taxon>
        <taxon>Pseudomonadati</taxon>
        <taxon>Planctomycetota</taxon>
        <taxon>Planctomycetia</taxon>
        <taxon>Gemmatales</taxon>
        <taxon>Gemmataceae</taxon>
        <taxon>Gemmata</taxon>
    </lineage>
</organism>
<accession>A0ABS5C1Z7</accession>
<evidence type="ECO:0000256" key="5">
    <source>
        <dbReference type="SAM" id="MobiDB-lite"/>
    </source>
</evidence>
<proteinExistence type="predicted"/>
<feature type="region of interest" description="Disordered" evidence="5">
    <location>
        <begin position="298"/>
        <end position="346"/>
    </location>
</feature>
<feature type="transmembrane region" description="Helical" evidence="6">
    <location>
        <begin position="167"/>
        <end position="187"/>
    </location>
</feature>
<evidence type="ECO:0000256" key="3">
    <source>
        <dbReference type="ARBA" id="ARBA00022989"/>
    </source>
</evidence>
<feature type="compositionally biased region" description="Basic and acidic residues" evidence="5">
    <location>
        <begin position="299"/>
        <end position="317"/>
    </location>
</feature>
<keyword evidence="8" id="KW-1185">Reference proteome</keyword>
<evidence type="ECO:0000256" key="4">
    <source>
        <dbReference type="ARBA" id="ARBA00023136"/>
    </source>
</evidence>
<evidence type="ECO:0000256" key="1">
    <source>
        <dbReference type="ARBA" id="ARBA00004141"/>
    </source>
</evidence>
<evidence type="ECO:0000256" key="6">
    <source>
        <dbReference type="SAM" id="Phobius"/>
    </source>
</evidence>
<name>A0ABS5C1Z7_9BACT</name>
<evidence type="ECO:0000256" key="2">
    <source>
        <dbReference type="ARBA" id="ARBA00022692"/>
    </source>
</evidence>
<dbReference type="EMBL" id="JAGKQQ010000001">
    <property type="protein sequence ID" value="MBP3960007.1"/>
    <property type="molecule type" value="Genomic_DNA"/>
</dbReference>
<sequence length="346" mass="38616">MNPETPTPGAIPPGPLVTPTPGATLRARFMFALAFVHLLLVAGLVHRATSKSVTQWELDVMYVGLVALWPVFALEAAWGAVRRDRSKPRRPVVLRALLVVLMPAWRMALIDPRTGLIWVPRIGWQHPGKELFRRLELSFGGPMLLFAFLILPILLMEYLRADQVKELPTLSLALDIGIAAVWVAFAVEFVFKVSAHPKPFAFAQERWLDVAIVVLPMLEFVLTKWVDAAPLARLLRAGRALSPEQIARMQRLYRLQGLATKAWHSFLLLEGISRLLGNTPEKQLARLDAQIADLEEQLQEARADADEARRRIAEKGGQRQPNPPTPFPKKEGGEEPNTEDPALSSV</sequence>